<sequence length="234" mass="24402">MHRYTSRALVLASCWLMYLTGSLPQIKPLHAPPLACAEGACSTGDLSTLGELAWQLQLAGMGAPEVAVSVILLLQAPFDPHDPALQVLGPSPDGDLVIIVQGRGQETVAQAAEAVADWMGRRDEEGLARWCRGRAARSLTGLMAAAGLRSPSPALAAALQEADAGLCDGKQSHAAAIARAAELAAHPDMMLRPAFPPQHAAAVVMPLALPMGLVLMRHTARTLRDGMSLSALCG</sequence>
<evidence type="ECO:0000313" key="2">
    <source>
        <dbReference type="EMBL" id="RMZ54239.1"/>
    </source>
</evidence>
<feature type="chain" id="PRO_5018123126" evidence="1">
    <location>
        <begin position="25"/>
        <end position="234"/>
    </location>
</feature>
<keyword evidence="1" id="KW-0732">Signal</keyword>
<protein>
    <submittedName>
        <fullName evidence="2">Uncharacterized protein</fullName>
    </submittedName>
</protein>
<evidence type="ECO:0000313" key="3">
    <source>
        <dbReference type="Proteomes" id="UP000279271"/>
    </source>
</evidence>
<name>A0A3M7KWK6_AUXPR</name>
<dbReference type="EMBL" id="QOKY01000182">
    <property type="protein sequence ID" value="RMZ54239.1"/>
    <property type="molecule type" value="Genomic_DNA"/>
</dbReference>
<dbReference type="AlphaFoldDB" id="A0A3M7KWK6"/>
<organism evidence="2 3">
    <name type="scientific">Auxenochlorella protothecoides</name>
    <name type="common">Green microalga</name>
    <name type="synonym">Chlorella protothecoides</name>
    <dbReference type="NCBI Taxonomy" id="3075"/>
    <lineage>
        <taxon>Eukaryota</taxon>
        <taxon>Viridiplantae</taxon>
        <taxon>Chlorophyta</taxon>
        <taxon>core chlorophytes</taxon>
        <taxon>Trebouxiophyceae</taxon>
        <taxon>Chlorellales</taxon>
        <taxon>Chlorellaceae</taxon>
        <taxon>Auxenochlorella</taxon>
    </lineage>
</organism>
<evidence type="ECO:0000256" key="1">
    <source>
        <dbReference type="SAM" id="SignalP"/>
    </source>
</evidence>
<reference evidence="3" key="1">
    <citation type="journal article" date="2018" name="Algal Res.">
        <title>Characterization of plant carbon substrate utilization by Auxenochlorella protothecoides.</title>
        <authorList>
            <person name="Vogler B.W."/>
            <person name="Starkenburg S.R."/>
            <person name="Sudasinghe N."/>
            <person name="Schambach J.Y."/>
            <person name="Rollin J.A."/>
            <person name="Pattathil S."/>
            <person name="Barry A.N."/>
        </authorList>
    </citation>
    <scope>NUCLEOTIDE SEQUENCE [LARGE SCALE GENOMIC DNA]</scope>
    <source>
        <strain evidence="3">UTEX 25</strain>
    </source>
</reference>
<dbReference type="Proteomes" id="UP000279271">
    <property type="component" value="Unassembled WGS sequence"/>
</dbReference>
<feature type="signal peptide" evidence="1">
    <location>
        <begin position="1"/>
        <end position="24"/>
    </location>
</feature>
<gene>
    <name evidence="2" type="ORF">APUTEX25_000590</name>
</gene>
<comment type="caution">
    <text evidence="2">The sequence shown here is derived from an EMBL/GenBank/DDBJ whole genome shotgun (WGS) entry which is preliminary data.</text>
</comment>
<accession>A0A3M7KWK6</accession>
<proteinExistence type="predicted"/>